<feature type="region of interest" description="Disordered" evidence="9">
    <location>
        <begin position="420"/>
        <end position="472"/>
    </location>
</feature>
<evidence type="ECO:0000256" key="7">
    <source>
        <dbReference type="ARBA" id="ARBA00023125"/>
    </source>
</evidence>
<evidence type="ECO:0000256" key="2">
    <source>
        <dbReference type="ARBA" id="ARBA00004574"/>
    </source>
</evidence>
<evidence type="ECO:0000256" key="1">
    <source>
        <dbReference type="ARBA" id="ARBA00004123"/>
    </source>
</evidence>
<reference evidence="10 11" key="1">
    <citation type="journal article" date="2014" name="Nat. Commun.">
        <title>Klebsormidium flaccidum genome reveals primary factors for plant terrestrial adaptation.</title>
        <authorList>
            <person name="Hori K."/>
            <person name="Maruyama F."/>
            <person name="Fujisawa T."/>
            <person name="Togashi T."/>
            <person name="Yamamoto N."/>
            <person name="Seo M."/>
            <person name="Sato S."/>
            <person name="Yamada T."/>
            <person name="Mori H."/>
            <person name="Tajima N."/>
            <person name="Moriyama T."/>
            <person name="Ikeuchi M."/>
            <person name="Watanabe M."/>
            <person name="Wada H."/>
            <person name="Kobayashi K."/>
            <person name="Saito M."/>
            <person name="Masuda T."/>
            <person name="Sasaki-Sekimoto Y."/>
            <person name="Mashiguchi K."/>
            <person name="Awai K."/>
            <person name="Shimojima M."/>
            <person name="Masuda S."/>
            <person name="Iwai M."/>
            <person name="Nobusawa T."/>
            <person name="Narise T."/>
            <person name="Kondo S."/>
            <person name="Saito H."/>
            <person name="Sato R."/>
            <person name="Murakawa M."/>
            <person name="Ihara Y."/>
            <person name="Oshima-Yamada Y."/>
            <person name="Ohtaka K."/>
            <person name="Satoh M."/>
            <person name="Sonobe K."/>
            <person name="Ishii M."/>
            <person name="Ohtani R."/>
            <person name="Kanamori-Sato M."/>
            <person name="Honoki R."/>
            <person name="Miyazaki D."/>
            <person name="Mochizuki H."/>
            <person name="Umetsu J."/>
            <person name="Higashi K."/>
            <person name="Shibata D."/>
            <person name="Kamiya Y."/>
            <person name="Sato N."/>
            <person name="Nakamura Y."/>
            <person name="Tabata S."/>
            <person name="Ida S."/>
            <person name="Kurokawa K."/>
            <person name="Ohta H."/>
        </authorList>
    </citation>
    <scope>NUCLEOTIDE SEQUENCE [LARGE SCALE GENOMIC DNA]</scope>
    <source>
        <strain evidence="10 11">NIES-2285</strain>
    </source>
</reference>
<feature type="region of interest" description="Disordered" evidence="9">
    <location>
        <begin position="1202"/>
        <end position="1222"/>
    </location>
</feature>
<feature type="region of interest" description="Disordered" evidence="9">
    <location>
        <begin position="644"/>
        <end position="695"/>
    </location>
</feature>
<feature type="region of interest" description="Disordered" evidence="9">
    <location>
        <begin position="1097"/>
        <end position="1122"/>
    </location>
</feature>
<feature type="region of interest" description="Disordered" evidence="9">
    <location>
        <begin position="1300"/>
        <end position="1319"/>
    </location>
</feature>
<dbReference type="Proteomes" id="UP000054558">
    <property type="component" value="Unassembled WGS sequence"/>
</dbReference>
<feature type="compositionally biased region" description="Polar residues" evidence="9">
    <location>
        <begin position="1307"/>
        <end position="1319"/>
    </location>
</feature>
<organism evidence="10 11">
    <name type="scientific">Klebsormidium nitens</name>
    <name type="common">Green alga</name>
    <name type="synonym">Ulothrix nitens</name>
    <dbReference type="NCBI Taxonomy" id="105231"/>
    <lineage>
        <taxon>Eukaryota</taxon>
        <taxon>Viridiplantae</taxon>
        <taxon>Streptophyta</taxon>
        <taxon>Klebsormidiophyceae</taxon>
        <taxon>Klebsormidiales</taxon>
        <taxon>Klebsormidiaceae</taxon>
        <taxon>Klebsormidium</taxon>
    </lineage>
</organism>
<dbReference type="PANTHER" id="PTHR14865">
    <property type="entry name" value="CST COMPLEX SUBUNIT CTC1"/>
    <property type="match status" value="1"/>
</dbReference>
<evidence type="ECO:0000256" key="3">
    <source>
        <dbReference type="ARBA" id="ARBA00006332"/>
    </source>
</evidence>
<comment type="subcellular location">
    <subcellularLocation>
        <location evidence="2">Chromosome</location>
        <location evidence="2">Telomere</location>
    </subcellularLocation>
    <subcellularLocation>
        <location evidence="1">Nucleus</location>
    </subcellularLocation>
</comment>
<feature type="region of interest" description="Disordered" evidence="9">
    <location>
        <begin position="1016"/>
        <end position="1036"/>
    </location>
</feature>
<name>A0A1Y1HM44_KLENI</name>
<dbReference type="InterPro" id="IPR042617">
    <property type="entry name" value="CTC1-like"/>
</dbReference>
<feature type="compositionally biased region" description="Gly residues" evidence="9">
    <location>
        <begin position="427"/>
        <end position="437"/>
    </location>
</feature>
<keyword evidence="6" id="KW-0779">Telomere</keyword>
<evidence type="ECO:0000256" key="8">
    <source>
        <dbReference type="ARBA" id="ARBA00023242"/>
    </source>
</evidence>
<comment type="similarity">
    <text evidence="3">Belongs to the CTC1 family.</text>
</comment>
<sequence>MSTMELPNVDVFYDSDGAGPCTQAPWNLLPSPLEDAPPDGSASPEGVDAIPAPYPLVTSQAPFETFDGNLHGGQSDEGDGSGDKGPRKLASFADLRDVVDPRTLSRGGSLSTWTPQEVPRLGELVTQPVTQRVTTDDGFSDDDPGGAKEMGVLHVEREGSPGYAETPLPSSGVQNGAGVKSSLGGKHEALSERLPNGDASSGITRVGRRGGESLDGTIVAVSPVIDIRAASKPGQEHNSFFLLDLQLPESTPVFSRGVGQAITGSACCGPRAQREAGRLLGGLVSAGEREERPVGTHPPAQVLTAAERAMTPKLAQPEALMSEPQRAFLYFEGAPGVKWREVCVAKAGRPVRFTGLRRRTMVVGSQGTERMVYVPGSNFGMDLGGHSLTVSAPSGGLGCETTEGANGRAGCPLRGVGARQVAKGEGGEGGVPHGGVQQGTERPPQGESPLPNHQRDRQCAGGPSDGQRSSEVRELAKGLPQNGTLCYVGVVSAVWSSGLVIELDRKLNLLLTHYPATELPGLRVGALLATWLVHPILRGGQVIALGACTHSLVTVLGSPNPTGSEAGLAGRGHPLRQLCDRLPFSVASWVGELERSLRAKLGGVSDRSVPTVTKRISSGLHPVRKGVDGLGNCPDGLGIVPADKAARSKAPETLPPKRGRAPNVLNPSLQSLTDGSGDYQPASANEGSGARGSVLDSGSDCRSLLQEVLVHLLPGCKDLRQRWDVFEEFMSHDTECKLGVDPVGWKTPPKVPTIAAVLGEVRKRGQGSGRRVERLSGDELGAKLLGYLTVDACSGRAVLSDATGSVRVEVKERLEAVHLGRWLLVTRFSADVRAASDSGPDNLEPSVSFSLADALLVIGPPPLTFTHEMPPNPYHKTLAEPVAYGRGTWLRTEVRKRTRTASAPSVGRGAATWQKEGGGTALQPLNWRGNAGCAAAGGSSKQAGGTPFWMVSVILKSAVVRGERGLQFAAEAVLLPRVLILLDPKLGALGGISTSVQRSGFEADVEATFGGFRFPRDPRNWRHNPHHNPQLPEPRSGLVRSYHRAKANEVREKNGPPWLVRQAGTAPGSAAPSDGCLFTPAWERRHRPIQTALTRPLAKCTAGPSQPAPRGGSPLDDGAVPTEPYGRRVLHLGAGLIVVPNPFNANPVWGMAKDGQAVRTGLPMSGPCPSVGATVQSLRMKTADENGAQGFGHRTVIGAAAAARSADIRPPKRPKVSGTERPESAQCFVYSQRLNVTGRADQELERGPPVSAVLERREPLGSAAGSEARVLLTFAGEAALLYDFLHVGNSYLIPAQPLAPKRHDPDLNSTVPTLPPRNYSQSRLPVIDLTERESVHSFRFVSSEAGTGSETGETSERSVAESANGAQASLLVQVPEPVYREVLPIVGASLRAGRTKDCARGAGGKCDAAKSVKLRGRVVAVLELQLAWGCPFCGAQSHPTSEARTVCSGCVRCCADESQYTVLLREACFSFDDGASQCELWAEGSAAADLLCLPYVPADPLVCSPNKATNPIPAKQNSAAHAADFLSTNNMAGSVISLGNNRSHIQPSQEPSSSVQLSANAAFKFASATGLYNPAPHVTSDPRQQAAAVTSPSAHGVKRLRTSDLDSTREALLESVKRRQRQGNSKAAQYEPATLFGHLHRCLLDPSTLEALVRREGLVRVRVNPEGAADGSFQAAQREMTGERTGQLSGPNREVLEVLLGNASRQSQKILTCAPLPRSSADRSRFLSKEQSEASRGGRCRVYLSGQVYEIYAPVIAAYRVLVAEPVSASVEAESLCRQLTLDSALGV</sequence>
<evidence type="ECO:0000313" key="11">
    <source>
        <dbReference type="Proteomes" id="UP000054558"/>
    </source>
</evidence>
<dbReference type="PANTHER" id="PTHR14865:SF2">
    <property type="entry name" value="CST COMPLEX SUBUNIT CTC1"/>
    <property type="match status" value="1"/>
</dbReference>
<evidence type="ECO:0000256" key="4">
    <source>
        <dbReference type="ARBA" id="ARBA00016175"/>
    </source>
</evidence>
<keyword evidence="7" id="KW-0238">DNA-binding</keyword>
<feature type="compositionally biased region" description="Polar residues" evidence="9">
    <location>
        <begin position="665"/>
        <end position="674"/>
    </location>
</feature>
<dbReference type="GO" id="GO:0003697">
    <property type="term" value="F:single-stranded DNA binding"/>
    <property type="evidence" value="ECO:0000318"/>
    <property type="project" value="GO_Central"/>
</dbReference>
<evidence type="ECO:0000256" key="6">
    <source>
        <dbReference type="ARBA" id="ARBA00022895"/>
    </source>
</evidence>
<evidence type="ECO:0000256" key="5">
    <source>
        <dbReference type="ARBA" id="ARBA00022454"/>
    </source>
</evidence>
<dbReference type="EMBL" id="DF236972">
    <property type="protein sequence ID" value="GAQ79063.1"/>
    <property type="molecule type" value="Genomic_DNA"/>
</dbReference>
<dbReference type="GO" id="GO:0042162">
    <property type="term" value="F:telomeric DNA binding"/>
    <property type="evidence" value="ECO:0000318"/>
    <property type="project" value="GO_Central"/>
</dbReference>
<feature type="region of interest" description="Disordered" evidence="9">
    <location>
        <begin position="1588"/>
        <end position="1608"/>
    </location>
</feature>
<dbReference type="OrthoDB" id="1939414at2759"/>
<dbReference type="GO" id="GO:0045740">
    <property type="term" value="P:positive regulation of DNA replication"/>
    <property type="evidence" value="ECO:0000318"/>
    <property type="project" value="GO_Central"/>
</dbReference>
<dbReference type="GO" id="GO:1990879">
    <property type="term" value="C:CST complex"/>
    <property type="evidence" value="ECO:0000318"/>
    <property type="project" value="GO_Central"/>
</dbReference>
<feature type="region of interest" description="Disordered" evidence="9">
    <location>
        <begin position="20"/>
        <end position="94"/>
    </location>
</feature>
<evidence type="ECO:0000256" key="9">
    <source>
        <dbReference type="SAM" id="MobiDB-lite"/>
    </source>
</evidence>
<dbReference type="GO" id="GO:0010833">
    <property type="term" value="P:telomere maintenance via telomere lengthening"/>
    <property type="evidence" value="ECO:0000318"/>
    <property type="project" value="GO_Central"/>
</dbReference>
<proteinExistence type="inferred from homology"/>
<keyword evidence="8" id="KW-0539">Nucleus</keyword>
<accession>A0A1Y1HM44</accession>
<protein>
    <recommendedName>
        <fullName evidence="4">CST complex subunit CTC1</fullName>
    </recommendedName>
</protein>
<gene>
    <name evidence="10" type="ORF">KFL_000230410</name>
</gene>
<evidence type="ECO:0000313" key="10">
    <source>
        <dbReference type="EMBL" id="GAQ79063.1"/>
    </source>
</evidence>
<dbReference type="STRING" id="105231.A0A1Y1HM44"/>
<feature type="region of interest" description="Disordered" evidence="9">
    <location>
        <begin position="159"/>
        <end position="211"/>
    </location>
</feature>
<feature type="region of interest" description="Disordered" evidence="9">
    <location>
        <begin position="896"/>
        <end position="918"/>
    </location>
</feature>
<keyword evidence="11" id="KW-1185">Reference proteome</keyword>
<keyword evidence="5" id="KW-0158">Chromosome</keyword>